<evidence type="ECO:0000313" key="4">
    <source>
        <dbReference type="EMBL" id="CAJ1937732.1"/>
    </source>
</evidence>
<dbReference type="AlphaFoldDB" id="A0AAD2CMP5"/>
<evidence type="ECO:0000313" key="5">
    <source>
        <dbReference type="Proteomes" id="UP001295423"/>
    </source>
</evidence>
<evidence type="ECO:0000256" key="3">
    <source>
        <dbReference type="SAM" id="SignalP"/>
    </source>
</evidence>
<sequence>MMKQLLSFGLIALLTCPNVQALLQGNAGTTSSYRLAGTALQVSRTSPDYKKKDVSSSEGESEAEKYLRLARKLRQQAAEDEQQVHERLYQKKREEDEQLDEWIQNLSLSEAVDQKKNAHIVNALKERKPCMETLERIVERLHEHHMIASGLECVEAPSSKDASQVNRVIHEKDDVKVQKIDNEAEALFQAIDVLDSDQSGASKSESRHWGGDGRAIQLRNQWKGLQREHEDQFLKRQASFIEAQRLKKENPPPPKVKDDHRFLP</sequence>
<feature type="compositionally biased region" description="Basic and acidic residues" evidence="2">
    <location>
        <begin position="244"/>
        <end position="264"/>
    </location>
</feature>
<feature type="signal peptide" evidence="3">
    <location>
        <begin position="1"/>
        <end position="21"/>
    </location>
</feature>
<feature type="chain" id="PRO_5041897384" evidence="3">
    <location>
        <begin position="22"/>
        <end position="264"/>
    </location>
</feature>
<accession>A0AAD2CMP5</accession>
<dbReference type="Proteomes" id="UP001295423">
    <property type="component" value="Unassembled WGS sequence"/>
</dbReference>
<name>A0AAD2CMP5_9STRA</name>
<protein>
    <submittedName>
        <fullName evidence="4">Uncharacterized protein</fullName>
    </submittedName>
</protein>
<reference evidence="4" key="1">
    <citation type="submission" date="2023-08" db="EMBL/GenBank/DDBJ databases">
        <authorList>
            <person name="Audoor S."/>
            <person name="Bilcke G."/>
        </authorList>
    </citation>
    <scope>NUCLEOTIDE SEQUENCE</scope>
</reference>
<feature type="region of interest" description="Disordered" evidence="2">
    <location>
        <begin position="242"/>
        <end position="264"/>
    </location>
</feature>
<keyword evidence="1" id="KW-0175">Coiled coil</keyword>
<dbReference type="EMBL" id="CAKOGP040000668">
    <property type="protein sequence ID" value="CAJ1937732.1"/>
    <property type="molecule type" value="Genomic_DNA"/>
</dbReference>
<keyword evidence="3" id="KW-0732">Signal</keyword>
<feature type="coiled-coil region" evidence="1">
    <location>
        <begin position="63"/>
        <end position="105"/>
    </location>
</feature>
<proteinExistence type="predicted"/>
<keyword evidence="5" id="KW-1185">Reference proteome</keyword>
<comment type="caution">
    <text evidence="4">The sequence shown here is derived from an EMBL/GenBank/DDBJ whole genome shotgun (WGS) entry which is preliminary data.</text>
</comment>
<gene>
    <name evidence="4" type="ORF">CYCCA115_LOCUS5790</name>
</gene>
<organism evidence="4 5">
    <name type="scientific">Cylindrotheca closterium</name>
    <dbReference type="NCBI Taxonomy" id="2856"/>
    <lineage>
        <taxon>Eukaryota</taxon>
        <taxon>Sar</taxon>
        <taxon>Stramenopiles</taxon>
        <taxon>Ochrophyta</taxon>
        <taxon>Bacillariophyta</taxon>
        <taxon>Bacillariophyceae</taxon>
        <taxon>Bacillariophycidae</taxon>
        <taxon>Bacillariales</taxon>
        <taxon>Bacillariaceae</taxon>
        <taxon>Cylindrotheca</taxon>
    </lineage>
</organism>
<evidence type="ECO:0000256" key="2">
    <source>
        <dbReference type="SAM" id="MobiDB-lite"/>
    </source>
</evidence>
<evidence type="ECO:0000256" key="1">
    <source>
        <dbReference type="SAM" id="Coils"/>
    </source>
</evidence>